<evidence type="ECO:0000313" key="4">
    <source>
        <dbReference type="Proteomes" id="UP000316726"/>
    </source>
</evidence>
<dbReference type="Proteomes" id="UP000316726">
    <property type="component" value="Chromosome 2"/>
</dbReference>
<dbReference type="Pfam" id="PF01966">
    <property type="entry name" value="HD"/>
    <property type="match status" value="1"/>
</dbReference>
<evidence type="ECO:0000259" key="2">
    <source>
        <dbReference type="PROSITE" id="PS51831"/>
    </source>
</evidence>
<feature type="domain" description="HD" evidence="2">
    <location>
        <begin position="87"/>
        <end position="231"/>
    </location>
</feature>
<dbReference type="OrthoDB" id="9991235at2759"/>
<dbReference type="PANTHER" id="PTHR11373:SF4">
    <property type="entry name" value="DEOXYNUCLEOSIDE TRIPHOSPHATE TRIPHOSPHOHYDROLASE SAMHD1"/>
    <property type="match status" value="1"/>
</dbReference>
<dbReference type="EMBL" id="CP031035">
    <property type="protein sequence ID" value="QDZ18666.1"/>
    <property type="molecule type" value="Genomic_DNA"/>
</dbReference>
<dbReference type="SMART" id="SM00471">
    <property type="entry name" value="HDc"/>
    <property type="match status" value="1"/>
</dbReference>
<accession>A0A5B8MDL2</accession>
<feature type="region of interest" description="Disordered" evidence="1">
    <location>
        <begin position="503"/>
        <end position="543"/>
    </location>
</feature>
<proteinExistence type="predicted"/>
<dbReference type="InterPro" id="IPR003607">
    <property type="entry name" value="HD/PDEase_dom"/>
</dbReference>
<dbReference type="PANTHER" id="PTHR11373">
    <property type="entry name" value="DEOXYNUCLEOSIDE TRIPHOSPHATE TRIPHOSPHOHYDROLASE"/>
    <property type="match status" value="1"/>
</dbReference>
<dbReference type="CDD" id="cd00077">
    <property type="entry name" value="HDc"/>
    <property type="match status" value="1"/>
</dbReference>
<name>A0A5B8MDL2_9CHLO</name>
<evidence type="ECO:0000313" key="3">
    <source>
        <dbReference type="EMBL" id="QDZ18666.1"/>
    </source>
</evidence>
<dbReference type="GO" id="GO:0005634">
    <property type="term" value="C:nucleus"/>
    <property type="evidence" value="ECO:0007669"/>
    <property type="project" value="TreeGrafter"/>
</dbReference>
<reference evidence="3 4" key="1">
    <citation type="submission" date="2018-07" db="EMBL/GenBank/DDBJ databases">
        <title>The complete nuclear genome of the prasinophyte Chloropicon primus (CCMP1205).</title>
        <authorList>
            <person name="Pombert J.-F."/>
            <person name="Otis C."/>
            <person name="Turmel M."/>
            <person name="Lemieux C."/>
        </authorList>
    </citation>
    <scope>NUCLEOTIDE SEQUENCE [LARGE SCALE GENOMIC DNA]</scope>
    <source>
        <strain evidence="3 4">CCMP1205</strain>
    </source>
</reference>
<dbReference type="InterPro" id="IPR050135">
    <property type="entry name" value="dGTPase-like"/>
</dbReference>
<gene>
    <name evidence="3" type="ORF">A3770_02p11840</name>
</gene>
<dbReference type="SUPFAM" id="SSF109604">
    <property type="entry name" value="HD-domain/PDEase-like"/>
    <property type="match status" value="1"/>
</dbReference>
<dbReference type="AlphaFoldDB" id="A0A5B8MDL2"/>
<organism evidence="3 4">
    <name type="scientific">Chloropicon primus</name>
    <dbReference type="NCBI Taxonomy" id="1764295"/>
    <lineage>
        <taxon>Eukaryota</taxon>
        <taxon>Viridiplantae</taxon>
        <taxon>Chlorophyta</taxon>
        <taxon>Chloropicophyceae</taxon>
        <taxon>Chloropicales</taxon>
        <taxon>Chloropicaceae</taxon>
        <taxon>Chloropicon</taxon>
    </lineage>
</organism>
<dbReference type="PROSITE" id="PS51831">
    <property type="entry name" value="HD"/>
    <property type="match status" value="1"/>
</dbReference>
<sequence length="543" mass="63023">MESEDDYPVNPSQLAHEPVWHQSPSGGDATVQHYENQSKVINDPVHGHFRIRGECVKVIDTPEFQRLRDIKQLGTSYYVFPGAGHNRFEHSLGVCHMAEEMVIRIQRGQRELGVDRTDVKRIALAGLCHDLGHAPFSHVFDNEFLPKVLGNDFHSFDWNHEQMSSRLLDQIIDHEYIDEDCVSREDCRAIEDLIRSSCSGYQVQNFKENHFLREIVANGRNSIDVDKFDYLARDCYYCGVQASCDFKRIMPFARVIDDTICFKSSEVWNIYEIFHTRASLYRRIYTHKVAKAIEYMIVDAMVEANNAFGIVEKCRSPKTFIELDDTILKRIEFANPGDDDVRLRKAKSIVERIRRRDIYKYVNEYCVRPEQLPRWKSVNAEDVVACQLKNKAHGVELRPEDIAIHNLKIDWAMKDKNPVDNVYFFDARENNEKIQIPKQKVSTLLPEVFQERKVRLFVKDPNKSDAAAVAFEEYQRRNFGKVEQVSLTPPRLSSKVRNFVDNASGRTARKNLERSLGRSQNSSNQARKRSKKGDIRLMSPVME</sequence>
<dbReference type="GO" id="GO:0008832">
    <property type="term" value="F:dGTPase activity"/>
    <property type="evidence" value="ECO:0007669"/>
    <property type="project" value="TreeGrafter"/>
</dbReference>
<dbReference type="InterPro" id="IPR006674">
    <property type="entry name" value="HD_domain"/>
</dbReference>
<protein>
    <submittedName>
        <fullName evidence="3">Putative metal-dependent phosphohydrolase</fullName>
    </submittedName>
</protein>
<evidence type="ECO:0000256" key="1">
    <source>
        <dbReference type="SAM" id="MobiDB-lite"/>
    </source>
</evidence>
<dbReference type="FunFam" id="1.10.3210.10:FF:000030">
    <property type="entry name" value="Deoxynucleoside triphosphate triphosphohydrolase SAMHD1 homolog"/>
    <property type="match status" value="1"/>
</dbReference>
<keyword evidence="4" id="KW-1185">Reference proteome</keyword>
<keyword evidence="3" id="KW-0378">Hydrolase</keyword>
<dbReference type="Gene3D" id="3.30.70.2760">
    <property type="match status" value="1"/>
</dbReference>
<dbReference type="STRING" id="1764295.A0A5B8MDL2"/>
<dbReference type="Gene3D" id="1.10.3210.10">
    <property type="entry name" value="Hypothetical protein af1432"/>
    <property type="match status" value="1"/>
</dbReference>
<feature type="region of interest" description="Disordered" evidence="1">
    <location>
        <begin position="1"/>
        <end position="28"/>
    </location>
</feature>
<dbReference type="GO" id="GO:0006203">
    <property type="term" value="P:dGTP catabolic process"/>
    <property type="evidence" value="ECO:0007669"/>
    <property type="project" value="TreeGrafter"/>
</dbReference>